<evidence type="ECO:0000256" key="1">
    <source>
        <dbReference type="ARBA" id="ARBA00023157"/>
    </source>
</evidence>
<protein>
    <submittedName>
        <fullName evidence="4">C-type lectin domain-containing protein</fullName>
    </submittedName>
</protein>
<accession>A0A914EPB4</accession>
<dbReference type="SUPFAM" id="SSF56436">
    <property type="entry name" value="C-type lectin-like"/>
    <property type="match status" value="2"/>
</dbReference>
<dbReference type="InterPro" id="IPR050976">
    <property type="entry name" value="Snaclec"/>
</dbReference>
<proteinExistence type="predicted"/>
<keyword evidence="1" id="KW-1015">Disulfide bond</keyword>
<evidence type="ECO:0000313" key="3">
    <source>
        <dbReference type="Proteomes" id="UP000887540"/>
    </source>
</evidence>
<dbReference type="PROSITE" id="PS50041">
    <property type="entry name" value="C_TYPE_LECTIN_2"/>
    <property type="match status" value="2"/>
</dbReference>
<keyword evidence="3" id="KW-1185">Reference proteome</keyword>
<dbReference type="InterPro" id="IPR016186">
    <property type="entry name" value="C-type_lectin-like/link_sf"/>
</dbReference>
<dbReference type="InterPro" id="IPR001304">
    <property type="entry name" value="C-type_lectin-like"/>
</dbReference>
<dbReference type="Proteomes" id="UP000887540">
    <property type="component" value="Unplaced"/>
</dbReference>
<name>A0A914EPB4_9BILA</name>
<dbReference type="InterPro" id="IPR016187">
    <property type="entry name" value="CTDL_fold"/>
</dbReference>
<dbReference type="Pfam" id="PF00059">
    <property type="entry name" value="Lectin_C"/>
    <property type="match status" value="2"/>
</dbReference>
<reference evidence="4" key="1">
    <citation type="submission" date="2022-11" db="UniProtKB">
        <authorList>
            <consortium name="WormBaseParasite"/>
        </authorList>
    </citation>
    <scope>IDENTIFICATION</scope>
</reference>
<feature type="domain" description="C-type lectin" evidence="2">
    <location>
        <begin position="1"/>
        <end position="57"/>
    </location>
</feature>
<evidence type="ECO:0000313" key="4">
    <source>
        <dbReference type="WBParaSite" id="ACRNAN_scaffold9475.g25317.t1"/>
    </source>
</evidence>
<dbReference type="AlphaFoldDB" id="A0A914EPB4"/>
<dbReference type="PANTHER" id="PTHR22991">
    <property type="entry name" value="PROTEIN CBG13490"/>
    <property type="match status" value="1"/>
</dbReference>
<organism evidence="3 4">
    <name type="scientific">Acrobeloides nanus</name>
    <dbReference type="NCBI Taxonomy" id="290746"/>
    <lineage>
        <taxon>Eukaryota</taxon>
        <taxon>Metazoa</taxon>
        <taxon>Ecdysozoa</taxon>
        <taxon>Nematoda</taxon>
        <taxon>Chromadorea</taxon>
        <taxon>Rhabditida</taxon>
        <taxon>Tylenchina</taxon>
        <taxon>Cephalobomorpha</taxon>
        <taxon>Cephaloboidea</taxon>
        <taxon>Cephalobidae</taxon>
        <taxon>Acrobeloides</taxon>
    </lineage>
</organism>
<dbReference type="CDD" id="cd00037">
    <property type="entry name" value="CLECT"/>
    <property type="match status" value="2"/>
</dbReference>
<feature type="domain" description="C-type lectin" evidence="2">
    <location>
        <begin position="92"/>
        <end position="197"/>
    </location>
</feature>
<dbReference type="WBParaSite" id="ACRNAN_scaffold9475.g25317.t1">
    <property type="protein sequence ID" value="ACRNAN_scaffold9475.g25317.t1"/>
    <property type="gene ID" value="ACRNAN_scaffold9475.g25317"/>
</dbReference>
<dbReference type="PANTHER" id="PTHR22991:SF40">
    <property type="entry name" value="PROTEIN CBG13490"/>
    <property type="match status" value="1"/>
</dbReference>
<dbReference type="Gene3D" id="3.10.100.10">
    <property type="entry name" value="Mannose-Binding Protein A, subunit A"/>
    <property type="match status" value="2"/>
</dbReference>
<evidence type="ECO:0000259" key="2">
    <source>
        <dbReference type="PROSITE" id="PS50041"/>
    </source>
</evidence>
<sequence>MFVSGQWLWADGSNSTFTNWAPNQPVNNIGSYCSSMHLLDGKWYSEDCQTTKSYFCEIPQNSPSNVTCPSTTCPPLPSFTDATQGAWEYVSSTGKCYLTIGKPANIYPNSTESQAQCQQYGADGLVVINSASENSIVGSFMSLFSCGTIWGCNDGAGIGLYNNGSGWVWIDGTPLTYSNWKVVPCAQLGGASTGIWQTSCSSIECPSGDCFDGITHYVGCPATNTAAPSSVPMTTSAMETCDPNTCNCYCQQHGCRSGSCDLYYSDVADNPCECDTCLDSSQFCTQEACNATCGDAGFECHHGDCDQGICDCE</sequence>